<dbReference type="InterPro" id="IPR001810">
    <property type="entry name" value="F-box_dom"/>
</dbReference>
<accession>A0A0K0G302</accession>
<keyword evidence="2" id="KW-1185">Reference proteome</keyword>
<organism evidence="2 3">
    <name type="scientific">Strongyloides venezuelensis</name>
    <name type="common">Threadworm</name>
    <dbReference type="NCBI Taxonomy" id="75913"/>
    <lineage>
        <taxon>Eukaryota</taxon>
        <taxon>Metazoa</taxon>
        <taxon>Ecdysozoa</taxon>
        <taxon>Nematoda</taxon>
        <taxon>Chromadorea</taxon>
        <taxon>Rhabditida</taxon>
        <taxon>Tylenchina</taxon>
        <taxon>Panagrolaimomorpha</taxon>
        <taxon>Strongyloidoidea</taxon>
        <taxon>Strongyloididae</taxon>
        <taxon>Strongyloides</taxon>
    </lineage>
</organism>
<dbReference type="WBParaSite" id="SVE_1910300.1">
    <property type="protein sequence ID" value="SVE_1910300.1"/>
    <property type="gene ID" value="SVE_1910300"/>
</dbReference>
<evidence type="ECO:0000313" key="3">
    <source>
        <dbReference type="WBParaSite" id="SVE_1910300.1"/>
    </source>
</evidence>
<evidence type="ECO:0000313" key="2">
    <source>
        <dbReference type="Proteomes" id="UP000035680"/>
    </source>
</evidence>
<reference evidence="3" key="2">
    <citation type="submission" date="2015-08" db="UniProtKB">
        <authorList>
            <consortium name="WormBaseParasite"/>
        </authorList>
    </citation>
    <scope>IDENTIFICATION</scope>
</reference>
<protein>
    <submittedName>
        <fullName evidence="3">F-box domain-containing protein</fullName>
    </submittedName>
</protein>
<dbReference type="InterPro" id="IPR036047">
    <property type="entry name" value="F-box-like_dom_sf"/>
</dbReference>
<dbReference type="AlphaFoldDB" id="A0A0K0G302"/>
<reference evidence="2" key="1">
    <citation type="submission" date="2014-07" db="EMBL/GenBank/DDBJ databases">
        <authorList>
            <person name="Martin A.A"/>
            <person name="De Silva N."/>
        </authorList>
    </citation>
    <scope>NUCLEOTIDE SEQUENCE</scope>
</reference>
<dbReference type="SMART" id="SM00256">
    <property type="entry name" value="FBOX"/>
    <property type="match status" value="1"/>
</dbReference>
<dbReference type="PROSITE" id="PS50181">
    <property type="entry name" value="FBOX"/>
    <property type="match status" value="1"/>
</dbReference>
<proteinExistence type="predicted"/>
<dbReference type="Proteomes" id="UP000035680">
    <property type="component" value="Unassembled WGS sequence"/>
</dbReference>
<sequence length="343" mass="40355">MDLITLPEEYQLQIFEKLHWKDINNLKLVCKNFYFTVVKNIEKLDRPKMDYLHLYYTEDGISRVRYAALKHTENILTSEKLNVVEIGYDCEYESFLRDKNFTEIKILVFENTMNGESICIRDSEYYIDESVDDISTFYVYDIFFNRRYFCDVDNYRFHIHSFSGMLGSLTFTISSSEKLIIPYNDSVLRREFLRKWGLFKRNESHLFMKKITMDVITGNPLLEYGNTSNDSPAFIQVTNHIYELRLFNLENLCNRKPIQLTFRVEGGFTALDEEFYREFSDKIKLNSNFVIEGDGNTSLIESSDNCSKCGVKHENAILCIESLETGYAYIKITLTNSILPIDM</sequence>
<feature type="domain" description="F-box" evidence="1">
    <location>
        <begin position="1"/>
        <end position="54"/>
    </location>
</feature>
<name>A0A0K0G302_STRVS</name>
<dbReference type="CDD" id="cd09917">
    <property type="entry name" value="F-box_SF"/>
    <property type="match status" value="1"/>
</dbReference>
<dbReference type="SUPFAM" id="SSF81383">
    <property type="entry name" value="F-box domain"/>
    <property type="match status" value="1"/>
</dbReference>
<evidence type="ECO:0000259" key="1">
    <source>
        <dbReference type="PROSITE" id="PS50181"/>
    </source>
</evidence>